<gene>
    <name evidence="3" type="ORF">TEOVI_000207900</name>
</gene>
<keyword evidence="4" id="KW-1185">Reference proteome</keyword>
<feature type="coiled-coil region" evidence="1">
    <location>
        <begin position="119"/>
        <end position="284"/>
    </location>
</feature>
<dbReference type="Proteomes" id="UP000195570">
    <property type="component" value="Unassembled WGS sequence"/>
</dbReference>
<comment type="caution">
    <text evidence="3">The sequence shown here is derived from an EMBL/GenBank/DDBJ whole genome shotgun (WGS) entry which is preliminary data.</text>
</comment>
<protein>
    <submittedName>
        <fullName evidence="3">Paraflagellar rod component par4, putative</fullName>
    </submittedName>
</protein>
<evidence type="ECO:0000256" key="2">
    <source>
        <dbReference type="SAM" id="MobiDB-lite"/>
    </source>
</evidence>
<proteinExistence type="predicted"/>
<dbReference type="GeneID" id="92376019"/>
<feature type="coiled-coil region" evidence="1">
    <location>
        <begin position="310"/>
        <end position="426"/>
    </location>
</feature>
<accession>A0A1G4IEH0</accession>
<name>A0A1G4IEH0_TRYEQ</name>
<feature type="region of interest" description="Disordered" evidence="2">
    <location>
        <begin position="26"/>
        <end position="48"/>
    </location>
</feature>
<sequence length="579" mass="68314">MAPKRGRKKGNKEVSAEILRMQQLRAQEAEGEEIQKRENERRDREEQEERITLWKEEQVRILREKEGKVKELMAKVEQLTATLREERMASEVQVEQLVLMRDTLLNEVGLLRLEVEEKQKLLVQEKHTAELQLNNLRAETEKTISSIECDNENLRVELRVAKEDHSEYRIKMEARMDEKEGEIRSHALTIAGLQRELEKAISMNRSMQEVVETREADDRKNVALMQMLNAQIEENKRRYEEQLEEEQRQASIEREKYLQLEAKCSRFEDEVEALKKENTDIKMNSDVVLRDYKQQLEQVKHDSQYLSGELQTIHEKRAVENEEMQNEREKLEKELEATFVELESNQRRMEELEHLLRRKERENFDKITFLNAQIANNRTATSQLQQKLLSERRAYEIEISRTTEEAKEKERELDTARQLVAQSKDGAKEREAKLLSDIAVLKSQHLQLQATLQGSQNTLDTAVAAKDGEIARLRRLLDAHFIPHRNTIEGEVETHEGTIAILSEKISELTREMEVREQLALETETQLKARIFNQEEVIDALREDLRVCESRRREELRSSEDEVSRLKKTLEVHFIPYEM</sequence>
<feature type="compositionally biased region" description="Basic and acidic residues" evidence="2">
    <location>
        <begin position="33"/>
        <end position="48"/>
    </location>
</feature>
<organism evidence="3 4">
    <name type="scientific">Trypanosoma equiperdum</name>
    <dbReference type="NCBI Taxonomy" id="5694"/>
    <lineage>
        <taxon>Eukaryota</taxon>
        <taxon>Discoba</taxon>
        <taxon>Euglenozoa</taxon>
        <taxon>Kinetoplastea</taxon>
        <taxon>Metakinetoplastina</taxon>
        <taxon>Trypanosomatida</taxon>
        <taxon>Trypanosomatidae</taxon>
        <taxon>Trypanosoma</taxon>
    </lineage>
</organism>
<evidence type="ECO:0000313" key="4">
    <source>
        <dbReference type="Proteomes" id="UP000195570"/>
    </source>
</evidence>
<dbReference type="AlphaFoldDB" id="A0A1G4IEH0"/>
<keyword evidence="1" id="KW-0175">Coiled coil</keyword>
<evidence type="ECO:0000313" key="3">
    <source>
        <dbReference type="EMBL" id="SCU70505.1"/>
    </source>
</evidence>
<dbReference type="RefSeq" id="XP_067081306.1">
    <property type="nucleotide sequence ID" value="XM_067225205.1"/>
</dbReference>
<feature type="coiled-coil region" evidence="1">
    <location>
        <begin position="492"/>
        <end position="519"/>
    </location>
</feature>
<dbReference type="EMBL" id="CZPT02001461">
    <property type="protein sequence ID" value="SCU70505.1"/>
    <property type="molecule type" value="Genomic_DNA"/>
</dbReference>
<reference evidence="3" key="1">
    <citation type="submission" date="2016-09" db="EMBL/GenBank/DDBJ databases">
        <authorList>
            <person name="Hebert L."/>
            <person name="Moumen B."/>
        </authorList>
    </citation>
    <scope>NUCLEOTIDE SEQUENCE [LARGE SCALE GENOMIC DNA]</scope>
    <source>
        <strain evidence="3">OVI</strain>
    </source>
</reference>
<evidence type="ECO:0000256" key="1">
    <source>
        <dbReference type="SAM" id="Coils"/>
    </source>
</evidence>
<dbReference type="VEuPathDB" id="TriTrypDB:TEOVI_000207900"/>